<sequence>MATLKLASSLMAVAAFAVAQSVGAIGLPNVSNVHTGKQLKEINNFGAAIKGGTPDLLLRLRYENVKDTIPAASPIAGTDNADLTSLRTVLGYSTARYNGFYGRIEFEATTHVGDKDALTLGDDLTFPPGPVGSRNAVGSSIIPDPTKEEFNEAYIGWRSASSGCSNAPGGCNGSTTIKAGRQDIVYDNHRWVGNILWRQNFQSYDAVRIDNTSINNLGVSYVYLDKVNRTFGPGSPFNEWRMKNSSLINVSYKLPVGKLVGYGYLLDYDDNPRTPFVEGVGAGVGVTNFDSDTWGLRYTGKYKLSDGFTLLSELEWANQKPTGDANSALSDNNYYNVEFGAAFKLGGKSVVVKAGQEILEGNGVNALQTPLATFHAFNGWADKFISPIGGTATPVGGLEDTSVTLIVKGLIGKSKLVVVYHDFQANTSTASGIENYGEEWNALFAKPLSKNLLVAIKYANFSDGGDGFSFDTEKFWLLTQYKFK</sequence>
<organism evidence="1">
    <name type="scientific">hydrothermal vent metagenome</name>
    <dbReference type="NCBI Taxonomy" id="652676"/>
    <lineage>
        <taxon>unclassified sequences</taxon>
        <taxon>metagenomes</taxon>
        <taxon>ecological metagenomes</taxon>
    </lineage>
</organism>
<reference evidence="1" key="1">
    <citation type="submission" date="2018-06" db="EMBL/GenBank/DDBJ databases">
        <authorList>
            <person name="Zhirakovskaya E."/>
        </authorList>
    </citation>
    <scope>NUCLEOTIDE SEQUENCE</scope>
</reference>
<protein>
    <recommendedName>
        <fullName evidence="2">Alginate export domain-containing protein</fullName>
    </recommendedName>
</protein>
<dbReference type="EMBL" id="UOFE01000026">
    <property type="protein sequence ID" value="VAW52282.1"/>
    <property type="molecule type" value="Genomic_DNA"/>
</dbReference>
<accession>A0A3B0WLQ1</accession>
<dbReference type="Gene3D" id="2.40.160.10">
    <property type="entry name" value="Porin"/>
    <property type="match status" value="1"/>
</dbReference>
<dbReference type="InterPro" id="IPR023614">
    <property type="entry name" value="Porin_dom_sf"/>
</dbReference>
<name>A0A3B0WLQ1_9ZZZZ</name>
<evidence type="ECO:0008006" key="2">
    <source>
        <dbReference type="Google" id="ProtNLM"/>
    </source>
</evidence>
<evidence type="ECO:0000313" key="1">
    <source>
        <dbReference type="EMBL" id="VAW52282.1"/>
    </source>
</evidence>
<proteinExistence type="predicted"/>
<dbReference type="AlphaFoldDB" id="A0A3B0WLQ1"/>
<gene>
    <name evidence="1" type="ORF">MNBD_GAMMA05-151</name>
</gene>